<feature type="compositionally biased region" description="Polar residues" evidence="1">
    <location>
        <begin position="486"/>
        <end position="499"/>
    </location>
</feature>
<feature type="compositionally biased region" description="Basic and acidic residues" evidence="1">
    <location>
        <begin position="502"/>
        <end position="511"/>
    </location>
</feature>
<organism evidence="2 3">
    <name type="scientific">Endozoicomonas numazuensis</name>
    <dbReference type="NCBI Taxonomy" id="1137799"/>
    <lineage>
        <taxon>Bacteria</taxon>
        <taxon>Pseudomonadati</taxon>
        <taxon>Pseudomonadota</taxon>
        <taxon>Gammaproteobacteria</taxon>
        <taxon>Oceanospirillales</taxon>
        <taxon>Endozoicomonadaceae</taxon>
        <taxon>Endozoicomonas</taxon>
    </lineage>
</organism>
<keyword evidence="3" id="KW-1185">Reference proteome</keyword>
<reference evidence="2 3" key="1">
    <citation type="submission" date="2014-06" db="EMBL/GenBank/DDBJ databases">
        <title>Whole Genome Sequences of Three Symbiotic Endozoicomonas Bacteria.</title>
        <authorList>
            <person name="Neave M.J."/>
            <person name="Apprill A."/>
            <person name="Voolstra C.R."/>
        </authorList>
    </citation>
    <scope>NUCLEOTIDE SEQUENCE [LARGE SCALE GENOMIC DNA]</scope>
    <source>
        <strain evidence="2 3">DSM 25634</strain>
    </source>
</reference>
<feature type="region of interest" description="Disordered" evidence="1">
    <location>
        <begin position="486"/>
        <end position="541"/>
    </location>
</feature>
<name>A0A081NJL1_9GAMM</name>
<evidence type="ECO:0000256" key="1">
    <source>
        <dbReference type="SAM" id="MobiDB-lite"/>
    </source>
</evidence>
<comment type="caution">
    <text evidence="2">The sequence shown here is derived from an EMBL/GenBank/DDBJ whole genome shotgun (WGS) entry which is preliminary data.</text>
</comment>
<accession>A0A081NJL1</accession>
<dbReference type="EMBL" id="JOKH01000001">
    <property type="protein sequence ID" value="KEQ18634.1"/>
    <property type="molecule type" value="Genomic_DNA"/>
</dbReference>
<sequence>MHPKKVLVRNWGRFVQGMRIVAFHAKRLANGIADRIPRIRISTRRVVQVKTEGAILNRSIKAKSKDGIKLSPEDYKLLNGKSGFVIETRGETGAAQTQHLVKVKSSALKQSEKAFEETLELYVQARTDFDAKEVKIPHTTLTGKALEDRKQEFAEMKRLEREMLGKEQHYVQLRALATRLKLREIGGQHDTKAALRDALRFHAKAEAAKLADAGSLVTGVASSVQSVTQKRQDIDADIRAISERYRHKVYKDIKAFIDSDNENSEHNTLVRAQRNRQMIKGTDKLRFATTNAGHAKRLPGLDYYMSAARESMKAQGQEIQKDRLVLEAVRMMHNDWSLFAHDVQGQIDQIRVDENEAAGKKGSFDADRMWEYHHLRSFQETLVKLRKLATVDKDSQSRIFDFLSSYGEELGLGEHPGYNLDVLMKEAEAKYGVNNFKLLESTIPRTEVGVEAHPEYSPIPPYSVFPPPYSSGIDTTTAELLAENGNPFTLDTSQESYPQATRPRDDARDVFDITQWPWNDSTDESAPLLPPNDDNKTNPFN</sequence>
<evidence type="ECO:0000313" key="3">
    <source>
        <dbReference type="Proteomes" id="UP000028073"/>
    </source>
</evidence>
<dbReference type="Proteomes" id="UP000028073">
    <property type="component" value="Unassembled WGS sequence"/>
</dbReference>
<evidence type="ECO:0000313" key="2">
    <source>
        <dbReference type="EMBL" id="KEQ18634.1"/>
    </source>
</evidence>
<protein>
    <submittedName>
        <fullName evidence="2">Uncharacterized protein</fullName>
    </submittedName>
</protein>
<proteinExistence type="predicted"/>
<gene>
    <name evidence="2" type="ORF">GZ78_00420</name>
</gene>
<dbReference type="AlphaFoldDB" id="A0A081NJL1"/>